<organism evidence="1 2">
    <name type="scientific">Rhodopirellula baltica SWK14</name>
    <dbReference type="NCBI Taxonomy" id="993516"/>
    <lineage>
        <taxon>Bacteria</taxon>
        <taxon>Pseudomonadati</taxon>
        <taxon>Planctomycetota</taxon>
        <taxon>Planctomycetia</taxon>
        <taxon>Pirellulales</taxon>
        <taxon>Pirellulaceae</taxon>
        <taxon>Rhodopirellula</taxon>
    </lineage>
</organism>
<evidence type="ECO:0000313" key="2">
    <source>
        <dbReference type="Proteomes" id="UP000010959"/>
    </source>
</evidence>
<gene>
    <name evidence="1" type="ORF">RBSWK_00918</name>
</gene>
<name>L7CN19_RHOBT</name>
<protein>
    <submittedName>
        <fullName evidence="1">Uncharacterized protein</fullName>
    </submittedName>
</protein>
<dbReference type="PATRIC" id="fig|993516.3.peg.971"/>
<reference evidence="1 2" key="1">
    <citation type="journal article" date="2013" name="Mar. Genomics">
        <title>Expression of sulfatases in Rhodopirellula baltica and the diversity of sulfatases in the genus Rhodopirellula.</title>
        <authorList>
            <person name="Wegner C.E."/>
            <person name="Richter-Heitmann T."/>
            <person name="Klindworth A."/>
            <person name="Klockow C."/>
            <person name="Richter M."/>
            <person name="Achstetter T."/>
            <person name="Glockner F.O."/>
            <person name="Harder J."/>
        </authorList>
    </citation>
    <scope>NUCLEOTIDE SEQUENCE [LARGE SCALE GENOMIC DNA]</scope>
    <source>
        <strain evidence="1 2">SWK14</strain>
    </source>
</reference>
<evidence type="ECO:0000313" key="1">
    <source>
        <dbReference type="EMBL" id="ELP35250.1"/>
    </source>
</evidence>
<proteinExistence type="predicted"/>
<accession>L7CN19</accession>
<dbReference type="Proteomes" id="UP000010959">
    <property type="component" value="Unassembled WGS sequence"/>
</dbReference>
<comment type="caution">
    <text evidence="1">The sequence shown here is derived from an EMBL/GenBank/DDBJ whole genome shotgun (WGS) entry which is preliminary data.</text>
</comment>
<dbReference type="AlphaFoldDB" id="L7CN19"/>
<sequence length="141" mass="16538">MALSVSLYRHDTERLEFVSVPDLDNRCAAGFECYRTRLWGSRSLTERGALFMPTLRASDLYVTPDQFDAFRDELGMIHRNARVIANEIWPHKLIDRYCPVQRSQRIRRLRVRGARDVRTYVDRFRSALDVGERMNLGFNIG</sequence>
<dbReference type="EMBL" id="AMWG01000020">
    <property type="protein sequence ID" value="ELP35250.1"/>
    <property type="molecule type" value="Genomic_DNA"/>
</dbReference>